<dbReference type="AlphaFoldDB" id="A0A5B8U519"/>
<dbReference type="Gene3D" id="3.40.50.720">
    <property type="entry name" value="NAD(P)-binding Rossmann-like Domain"/>
    <property type="match status" value="1"/>
</dbReference>
<sequence length="293" mass="30797">MSNRRRPSPSQRTVDGRTAVITGAGSGIGAAVARRLAAHGCPVALADRDEDGLAATAEAIGGGDRTVLTRALDVRDRQGLMAFAAEVAAWAPQPLGMVFNNAGVTAVQGVADSAPEDDEWVHEVNFGGVVHGVRAFLPILLAQGSGAIVNTSSVFGLVGFPHQSAYCASKFAVRGYTEALRHELRGTGVRAVVVHPGGVRTNIVRNSRYRADFGGRNPTLQEAVADFDALARTTPERAAEIIHSGVNRGRARILVGHDAHLFDALARIAPARAYDVLHALEPLARLGQTRVAA</sequence>
<evidence type="ECO:0000313" key="6">
    <source>
        <dbReference type="Proteomes" id="UP000321805"/>
    </source>
</evidence>
<dbReference type="Pfam" id="PF00106">
    <property type="entry name" value="adh_short"/>
    <property type="match status" value="1"/>
</dbReference>
<evidence type="ECO:0000256" key="3">
    <source>
        <dbReference type="RuleBase" id="RU000363"/>
    </source>
</evidence>
<evidence type="ECO:0000256" key="1">
    <source>
        <dbReference type="ARBA" id="ARBA00006484"/>
    </source>
</evidence>
<dbReference type="PROSITE" id="PS00061">
    <property type="entry name" value="ADH_SHORT"/>
    <property type="match status" value="1"/>
</dbReference>
<dbReference type="GO" id="GO:0016491">
    <property type="term" value="F:oxidoreductase activity"/>
    <property type="evidence" value="ECO:0007669"/>
    <property type="project" value="UniProtKB-KW"/>
</dbReference>
<evidence type="ECO:0000313" key="5">
    <source>
        <dbReference type="EMBL" id="QEC47985.1"/>
    </source>
</evidence>
<dbReference type="InterPro" id="IPR020904">
    <property type="entry name" value="Sc_DH/Rdtase_CS"/>
</dbReference>
<keyword evidence="6" id="KW-1185">Reference proteome</keyword>
<keyword evidence="2" id="KW-0560">Oxidoreductase</keyword>
<dbReference type="PRINTS" id="PR00080">
    <property type="entry name" value="SDRFAMILY"/>
</dbReference>
<dbReference type="KEGG" id="bsol:FSW04_10670"/>
<gene>
    <name evidence="5" type="ORF">FSW04_10670</name>
</gene>
<dbReference type="SUPFAM" id="SSF51735">
    <property type="entry name" value="NAD(P)-binding Rossmann-fold domains"/>
    <property type="match status" value="1"/>
</dbReference>
<dbReference type="InterPro" id="IPR002347">
    <property type="entry name" value="SDR_fam"/>
</dbReference>
<organism evidence="5 6">
    <name type="scientific">Baekduia soli</name>
    <dbReference type="NCBI Taxonomy" id="496014"/>
    <lineage>
        <taxon>Bacteria</taxon>
        <taxon>Bacillati</taxon>
        <taxon>Actinomycetota</taxon>
        <taxon>Thermoleophilia</taxon>
        <taxon>Solirubrobacterales</taxon>
        <taxon>Baekduiaceae</taxon>
        <taxon>Baekduia</taxon>
    </lineage>
</organism>
<dbReference type="PRINTS" id="PR00081">
    <property type="entry name" value="GDHRDH"/>
</dbReference>
<dbReference type="PANTHER" id="PTHR44196">
    <property type="entry name" value="DEHYDROGENASE/REDUCTASE SDR FAMILY MEMBER 7B"/>
    <property type="match status" value="1"/>
</dbReference>
<dbReference type="Proteomes" id="UP000321805">
    <property type="component" value="Chromosome"/>
</dbReference>
<proteinExistence type="inferred from homology"/>
<dbReference type="InterPro" id="IPR057326">
    <property type="entry name" value="KR_dom"/>
</dbReference>
<protein>
    <submittedName>
        <fullName evidence="5">SDR family oxidoreductase</fullName>
    </submittedName>
</protein>
<name>A0A5B8U519_9ACTN</name>
<dbReference type="OrthoDB" id="4690547at2"/>
<dbReference type="CDD" id="cd05233">
    <property type="entry name" value="SDR_c"/>
    <property type="match status" value="1"/>
</dbReference>
<evidence type="ECO:0000259" key="4">
    <source>
        <dbReference type="SMART" id="SM00822"/>
    </source>
</evidence>
<dbReference type="EMBL" id="CP042430">
    <property type="protein sequence ID" value="QEC47985.1"/>
    <property type="molecule type" value="Genomic_DNA"/>
</dbReference>
<feature type="domain" description="Ketoreductase" evidence="4">
    <location>
        <begin position="17"/>
        <end position="200"/>
    </location>
</feature>
<dbReference type="PANTHER" id="PTHR44196:SF1">
    <property type="entry name" value="DEHYDROGENASE_REDUCTASE SDR FAMILY MEMBER 7B"/>
    <property type="match status" value="1"/>
</dbReference>
<evidence type="ECO:0000256" key="2">
    <source>
        <dbReference type="ARBA" id="ARBA00023002"/>
    </source>
</evidence>
<dbReference type="RefSeq" id="WP_146919058.1">
    <property type="nucleotide sequence ID" value="NZ_CP042430.1"/>
</dbReference>
<comment type="similarity">
    <text evidence="1 3">Belongs to the short-chain dehydrogenases/reductases (SDR) family.</text>
</comment>
<dbReference type="InterPro" id="IPR036291">
    <property type="entry name" value="NAD(P)-bd_dom_sf"/>
</dbReference>
<accession>A0A5B8U519</accession>
<reference evidence="5 6" key="1">
    <citation type="journal article" date="2018" name="J. Microbiol.">
        <title>Baekduia soli gen. nov., sp. nov., a novel bacterium isolated from the soil of Baekdu Mountain and proposal of a novel family name, Baekduiaceae fam. nov.</title>
        <authorList>
            <person name="An D.S."/>
            <person name="Siddiqi M.Z."/>
            <person name="Kim K.H."/>
            <person name="Yu H.S."/>
            <person name="Im W.T."/>
        </authorList>
    </citation>
    <scope>NUCLEOTIDE SEQUENCE [LARGE SCALE GENOMIC DNA]</scope>
    <source>
        <strain evidence="5 6">BR7-21</strain>
    </source>
</reference>
<dbReference type="SMART" id="SM00822">
    <property type="entry name" value="PKS_KR"/>
    <property type="match status" value="1"/>
</dbReference>
<dbReference type="GO" id="GO:0016020">
    <property type="term" value="C:membrane"/>
    <property type="evidence" value="ECO:0007669"/>
    <property type="project" value="TreeGrafter"/>
</dbReference>